<organism evidence="1">
    <name type="scientific">bioreactor metagenome</name>
    <dbReference type="NCBI Taxonomy" id="1076179"/>
    <lineage>
        <taxon>unclassified sequences</taxon>
        <taxon>metagenomes</taxon>
        <taxon>ecological metagenomes</taxon>
    </lineage>
</organism>
<dbReference type="EMBL" id="VSSQ01100244">
    <property type="protein sequence ID" value="MPN42480.1"/>
    <property type="molecule type" value="Genomic_DNA"/>
</dbReference>
<reference evidence="1" key="1">
    <citation type="submission" date="2019-08" db="EMBL/GenBank/DDBJ databases">
        <authorList>
            <person name="Kucharzyk K."/>
            <person name="Murdoch R.W."/>
            <person name="Higgins S."/>
            <person name="Loffler F."/>
        </authorList>
    </citation>
    <scope>NUCLEOTIDE SEQUENCE</scope>
</reference>
<name>A0A645HUE3_9ZZZZ</name>
<gene>
    <name evidence="1" type="ORF">SDC9_190037</name>
</gene>
<sequence>MLAHPPYLKIQTLGYDYPESVFAYPLRHAGPCDRIQDGHSCRHALDEPLVHGLVHGYDVFFLMTVPGPHQTVDQLSFVGEQEQPF</sequence>
<evidence type="ECO:0000313" key="1">
    <source>
        <dbReference type="EMBL" id="MPN42480.1"/>
    </source>
</evidence>
<comment type="caution">
    <text evidence="1">The sequence shown here is derived from an EMBL/GenBank/DDBJ whole genome shotgun (WGS) entry which is preliminary data.</text>
</comment>
<protein>
    <submittedName>
        <fullName evidence="1">Uncharacterized protein</fullName>
    </submittedName>
</protein>
<dbReference type="AlphaFoldDB" id="A0A645HUE3"/>
<proteinExistence type="predicted"/>
<accession>A0A645HUE3</accession>